<dbReference type="EMBL" id="JACHOC010000010">
    <property type="protein sequence ID" value="MBB4624519.1"/>
    <property type="molecule type" value="Genomic_DNA"/>
</dbReference>
<dbReference type="InterPro" id="IPR029141">
    <property type="entry name" value="FimA_N"/>
</dbReference>
<organism evidence="8 9">
    <name type="scientific">Parabacteroides faecis</name>
    <dbReference type="NCBI Taxonomy" id="1217282"/>
    <lineage>
        <taxon>Bacteria</taxon>
        <taxon>Pseudomonadati</taxon>
        <taxon>Bacteroidota</taxon>
        <taxon>Bacteroidia</taxon>
        <taxon>Bacteroidales</taxon>
        <taxon>Tannerellaceae</taxon>
        <taxon>Parabacteroides</taxon>
    </lineage>
</organism>
<sequence>MKLRFMFMSALAIALLTNCNDDDGYKNTEVSNADVAYLSIRIETHPTTRASGENPGADESDIKKLYLVTFDNAGKVLGIPSTSAYFIEIAPASSTLEAVKVSADATKLLVVANPGTQLAGVISGMGVTSTFNSINAAIAGVAEDEVTDNVKDIKKGFAMINSGNDEGLPAGSKITDLLIDITGKMIKPKDGEKDEDTKLRAELSDNRFDVRIERLTSKVELWLKDEIKTFPEGAKFDFESWTLDVVNTTFFPCADKTILEVAHSGSTPFYESNFYTHDPNFEGVVGDGLAFASIDPDTYAPVLLDPYDWMEPSKSDEPAIAYCLENTMAAAEQKFGNASRIVIKGTYYPKEHTTKTGDWFNFAGKDYHNLKDLQDAYDKAEDDSNLKKVCDNMYGKISDFKKGVDVGSDFMDLTENMLKDVPNGGELIKNKKEEVVRWYQNGLNYYYYEIRHDNKTEKEMDFGKYGVVRNNWYQLTLGSVNGAGTPWYPDPNNPGPGDPDPEDPIDQSAGYLGITVKTAPWVIWENEIGI</sequence>
<evidence type="ECO:0000256" key="2">
    <source>
        <dbReference type="ARBA" id="ARBA00006011"/>
    </source>
</evidence>
<evidence type="ECO:0008006" key="10">
    <source>
        <dbReference type="Google" id="ProtNLM"/>
    </source>
</evidence>
<evidence type="ECO:0000256" key="1">
    <source>
        <dbReference type="ARBA" id="ARBA00004561"/>
    </source>
</evidence>
<reference evidence="8 9" key="1">
    <citation type="submission" date="2020-08" db="EMBL/GenBank/DDBJ databases">
        <title>Genomic Encyclopedia of Type Strains, Phase IV (KMG-IV): sequencing the most valuable type-strain genomes for metagenomic binning, comparative biology and taxonomic classification.</title>
        <authorList>
            <person name="Goeker M."/>
        </authorList>
    </citation>
    <scope>NUCLEOTIDE SEQUENCE [LARGE SCALE GENOMIC DNA]</scope>
    <source>
        <strain evidence="8 9">DSM 102983</strain>
    </source>
</reference>
<gene>
    <name evidence="8" type="ORF">GGQ57_004450</name>
</gene>
<dbReference type="InterPro" id="IPR047786">
    <property type="entry name" value="Mfa1_fim"/>
</dbReference>
<dbReference type="Gene3D" id="2.60.40.3690">
    <property type="match status" value="1"/>
</dbReference>
<dbReference type="Proteomes" id="UP000533637">
    <property type="component" value="Unassembled WGS sequence"/>
</dbReference>
<comment type="caution">
    <text evidence="8">The sequence shown here is derived from an EMBL/GenBank/DDBJ whole genome shotgun (WGS) entry which is preliminary data.</text>
</comment>
<feature type="domain" description="Minor fimbrium subunit Mfa1 C-terminal" evidence="7">
    <location>
        <begin position="439"/>
        <end position="526"/>
    </location>
</feature>
<dbReference type="InterPro" id="IPR029140">
    <property type="entry name" value="Mfa1_C"/>
</dbReference>
<proteinExistence type="inferred from homology"/>
<evidence type="ECO:0000259" key="7">
    <source>
        <dbReference type="Pfam" id="PF15495"/>
    </source>
</evidence>
<evidence type="ECO:0000256" key="4">
    <source>
        <dbReference type="ARBA" id="ARBA00023263"/>
    </source>
</evidence>
<feature type="domain" description="Major fimbrial subunit protein N-terminal" evidence="6">
    <location>
        <begin position="36"/>
        <end position="173"/>
    </location>
</feature>
<comment type="subcellular location">
    <subcellularLocation>
        <location evidence="1">Fimbrium</location>
    </subcellularLocation>
</comment>
<keyword evidence="3" id="KW-0732">Signal</keyword>
<dbReference type="Gene3D" id="2.60.40.2580">
    <property type="match status" value="1"/>
</dbReference>
<evidence type="ECO:0000313" key="8">
    <source>
        <dbReference type="EMBL" id="MBB4624519.1"/>
    </source>
</evidence>
<evidence type="ECO:0000313" key="9">
    <source>
        <dbReference type="Proteomes" id="UP000533637"/>
    </source>
</evidence>
<dbReference type="RefSeq" id="WP_183672142.1">
    <property type="nucleotide sequence ID" value="NZ_BMPB01000009.1"/>
</dbReference>
<protein>
    <recommendedName>
        <fullName evidence="10">Fimbrial subunit protein C-terminal domain-containing protein</fullName>
    </recommendedName>
</protein>
<evidence type="ECO:0000256" key="5">
    <source>
        <dbReference type="SAM" id="MobiDB-lite"/>
    </source>
</evidence>
<dbReference type="Pfam" id="PF15495">
    <property type="entry name" value="Fimbrillin_C"/>
    <property type="match status" value="1"/>
</dbReference>
<keyword evidence="4" id="KW-0281">Fimbrium</keyword>
<name>A0ABR6KSP2_9BACT</name>
<dbReference type="NCBIfam" id="NF038041">
    <property type="entry name" value="fim_Mfa1_fam"/>
    <property type="match status" value="1"/>
</dbReference>
<evidence type="ECO:0000256" key="3">
    <source>
        <dbReference type="ARBA" id="ARBA00022729"/>
    </source>
</evidence>
<feature type="compositionally biased region" description="Pro residues" evidence="5">
    <location>
        <begin position="488"/>
        <end position="498"/>
    </location>
</feature>
<dbReference type="Pfam" id="PF06321">
    <property type="entry name" value="P_gingi_FimA"/>
    <property type="match status" value="1"/>
</dbReference>
<keyword evidence="9" id="KW-1185">Reference proteome</keyword>
<feature type="region of interest" description="Disordered" evidence="5">
    <location>
        <begin position="484"/>
        <end position="508"/>
    </location>
</feature>
<comment type="similarity">
    <text evidence="2">Belongs to the bacteroidetes fimbrillin superfamily. FimA/Mfa1 family.</text>
</comment>
<evidence type="ECO:0000259" key="6">
    <source>
        <dbReference type="Pfam" id="PF06321"/>
    </source>
</evidence>
<dbReference type="Gene3D" id="1.10.20.150">
    <property type="match status" value="1"/>
</dbReference>
<accession>A0ABR6KSP2</accession>